<evidence type="ECO:0000256" key="5">
    <source>
        <dbReference type="ARBA" id="ARBA00012180"/>
    </source>
</evidence>
<sequence length="154" mass="17702">MKHIKFYSDGSCLGNPGPGGYAAILCYQSHDGQEHEKTVEGYQANTTNNQMELQAVISGLRALREPCQIDLYTDSNYLKNGITSWIHQWKRNGWKTSNKKPVANRDYWVELDALARNHQINWHWVKAHNGHIMNERCDEAARKQAYLAKEQSQA</sequence>
<dbReference type="PANTHER" id="PTHR10642">
    <property type="entry name" value="RIBONUCLEASE H1"/>
    <property type="match status" value="1"/>
</dbReference>
<dbReference type="Proteomes" id="UP000528322">
    <property type="component" value="Unassembled WGS sequence"/>
</dbReference>
<dbReference type="Gene3D" id="3.30.420.10">
    <property type="entry name" value="Ribonuclease H-like superfamily/Ribonuclease H"/>
    <property type="match status" value="1"/>
</dbReference>
<evidence type="ECO:0000256" key="6">
    <source>
        <dbReference type="ARBA" id="ARBA00022722"/>
    </source>
</evidence>
<evidence type="ECO:0000256" key="8">
    <source>
        <dbReference type="ARBA" id="ARBA00022759"/>
    </source>
</evidence>
<evidence type="ECO:0000313" key="13">
    <source>
        <dbReference type="EMBL" id="MBB5021320.1"/>
    </source>
</evidence>
<dbReference type="InterPro" id="IPR012337">
    <property type="entry name" value="RNaseH-like_sf"/>
</dbReference>
<keyword evidence="9 11" id="KW-0378">Hydrolase</keyword>
<evidence type="ECO:0000256" key="7">
    <source>
        <dbReference type="ARBA" id="ARBA00022723"/>
    </source>
</evidence>
<keyword evidence="10 11" id="KW-0460">Magnesium</keyword>
<evidence type="ECO:0000256" key="1">
    <source>
        <dbReference type="ARBA" id="ARBA00000077"/>
    </source>
</evidence>
<feature type="binding site" evidence="11">
    <location>
        <position position="138"/>
    </location>
    <ligand>
        <name>Mg(2+)</name>
        <dbReference type="ChEBI" id="CHEBI:18420"/>
        <label>2</label>
    </ligand>
</feature>
<dbReference type="InterPro" id="IPR022892">
    <property type="entry name" value="RNaseHI"/>
</dbReference>
<organism evidence="13 14">
    <name type="scientific">Desulfurispira natronophila</name>
    <dbReference type="NCBI Taxonomy" id="682562"/>
    <lineage>
        <taxon>Bacteria</taxon>
        <taxon>Pseudomonadati</taxon>
        <taxon>Chrysiogenota</taxon>
        <taxon>Chrysiogenia</taxon>
        <taxon>Chrysiogenales</taxon>
        <taxon>Chrysiogenaceae</taxon>
        <taxon>Desulfurispira</taxon>
    </lineage>
</organism>
<dbReference type="GO" id="GO:0043137">
    <property type="term" value="P:DNA replication, removal of RNA primer"/>
    <property type="evidence" value="ECO:0007669"/>
    <property type="project" value="TreeGrafter"/>
</dbReference>
<dbReference type="PANTHER" id="PTHR10642:SF26">
    <property type="entry name" value="RIBONUCLEASE H1"/>
    <property type="match status" value="1"/>
</dbReference>
<dbReference type="FunFam" id="3.30.420.10:FF:000089">
    <property type="entry name" value="Ribonuclease H"/>
    <property type="match status" value="1"/>
</dbReference>
<proteinExistence type="inferred from homology"/>
<dbReference type="PROSITE" id="PS50879">
    <property type="entry name" value="RNASE_H_1"/>
    <property type="match status" value="1"/>
</dbReference>
<evidence type="ECO:0000259" key="12">
    <source>
        <dbReference type="PROSITE" id="PS50879"/>
    </source>
</evidence>
<comment type="subunit">
    <text evidence="4 11">Monomer.</text>
</comment>
<dbReference type="AlphaFoldDB" id="A0A7W7Y3B0"/>
<feature type="binding site" evidence="11">
    <location>
        <position position="9"/>
    </location>
    <ligand>
        <name>Mg(2+)</name>
        <dbReference type="ChEBI" id="CHEBI:18420"/>
        <label>1</label>
    </ligand>
</feature>
<dbReference type="EC" id="3.1.26.4" evidence="5 11"/>
<comment type="similarity">
    <text evidence="3 11">Belongs to the RNase H family.</text>
</comment>
<feature type="binding site" evidence="11">
    <location>
        <position position="52"/>
    </location>
    <ligand>
        <name>Mg(2+)</name>
        <dbReference type="ChEBI" id="CHEBI:18420"/>
        <label>1</label>
    </ligand>
</feature>
<comment type="catalytic activity">
    <reaction evidence="1 11">
        <text>Endonucleolytic cleavage to 5'-phosphomonoester.</text>
        <dbReference type="EC" id="3.1.26.4"/>
    </reaction>
</comment>
<dbReference type="CDD" id="cd09278">
    <property type="entry name" value="RNase_HI_prokaryote_like"/>
    <property type="match status" value="1"/>
</dbReference>
<comment type="cofactor">
    <cofactor evidence="11">
        <name>Mg(2+)</name>
        <dbReference type="ChEBI" id="CHEBI:18420"/>
    </cofactor>
    <text evidence="11">Binds 1 Mg(2+) ion per subunit. May bind a second metal ion at a regulatory site, or after substrate binding.</text>
</comment>
<dbReference type="GO" id="GO:0000287">
    <property type="term" value="F:magnesium ion binding"/>
    <property type="evidence" value="ECO:0007669"/>
    <property type="project" value="UniProtKB-UniRule"/>
</dbReference>
<dbReference type="NCBIfam" id="NF001236">
    <property type="entry name" value="PRK00203.1"/>
    <property type="match status" value="1"/>
</dbReference>
<dbReference type="SUPFAM" id="SSF53098">
    <property type="entry name" value="Ribonuclease H-like"/>
    <property type="match status" value="1"/>
</dbReference>
<evidence type="ECO:0000256" key="10">
    <source>
        <dbReference type="ARBA" id="ARBA00022842"/>
    </source>
</evidence>
<evidence type="ECO:0000313" key="14">
    <source>
        <dbReference type="Proteomes" id="UP000528322"/>
    </source>
</evidence>
<comment type="subcellular location">
    <subcellularLocation>
        <location evidence="11">Cytoplasm</location>
    </subcellularLocation>
</comment>
<evidence type="ECO:0000256" key="9">
    <source>
        <dbReference type="ARBA" id="ARBA00022801"/>
    </source>
</evidence>
<keyword evidence="14" id="KW-1185">Reference proteome</keyword>
<accession>A0A7W7Y3B0</accession>
<evidence type="ECO:0000256" key="11">
    <source>
        <dbReference type="HAMAP-Rule" id="MF_00042"/>
    </source>
</evidence>
<evidence type="ECO:0000256" key="2">
    <source>
        <dbReference type="ARBA" id="ARBA00004065"/>
    </source>
</evidence>
<keyword evidence="11" id="KW-0963">Cytoplasm</keyword>
<reference evidence="13 14" key="1">
    <citation type="submission" date="2020-08" db="EMBL/GenBank/DDBJ databases">
        <title>Genomic Encyclopedia of Type Strains, Phase IV (KMG-IV): sequencing the most valuable type-strain genomes for metagenomic binning, comparative biology and taxonomic classification.</title>
        <authorList>
            <person name="Goeker M."/>
        </authorList>
    </citation>
    <scope>NUCLEOTIDE SEQUENCE [LARGE SCALE GENOMIC DNA]</scope>
    <source>
        <strain evidence="13 14">DSM 22071</strain>
    </source>
</reference>
<dbReference type="InterPro" id="IPR002156">
    <property type="entry name" value="RNaseH_domain"/>
</dbReference>
<comment type="caution">
    <text evidence="13">The sequence shown here is derived from an EMBL/GenBank/DDBJ whole genome shotgun (WGS) entry which is preliminary data.</text>
</comment>
<dbReference type="Pfam" id="PF00075">
    <property type="entry name" value="RNase_H"/>
    <property type="match status" value="1"/>
</dbReference>
<dbReference type="InterPro" id="IPR050092">
    <property type="entry name" value="RNase_H"/>
</dbReference>
<dbReference type="EMBL" id="JACHID010000003">
    <property type="protein sequence ID" value="MBB5021320.1"/>
    <property type="molecule type" value="Genomic_DNA"/>
</dbReference>
<keyword evidence="7 11" id="KW-0479">Metal-binding</keyword>
<dbReference type="InterPro" id="IPR036397">
    <property type="entry name" value="RNaseH_sf"/>
</dbReference>
<keyword evidence="8 11" id="KW-0255">Endonuclease</keyword>
<dbReference type="GO" id="GO:0004523">
    <property type="term" value="F:RNA-DNA hybrid ribonuclease activity"/>
    <property type="evidence" value="ECO:0007669"/>
    <property type="project" value="UniProtKB-UniRule"/>
</dbReference>
<feature type="binding site" evidence="11">
    <location>
        <position position="74"/>
    </location>
    <ligand>
        <name>Mg(2+)</name>
        <dbReference type="ChEBI" id="CHEBI:18420"/>
        <label>1</label>
    </ligand>
</feature>
<dbReference type="RefSeq" id="WP_183729809.1">
    <property type="nucleotide sequence ID" value="NZ_JACHID010000003.1"/>
</dbReference>
<evidence type="ECO:0000256" key="3">
    <source>
        <dbReference type="ARBA" id="ARBA00005300"/>
    </source>
</evidence>
<dbReference type="HAMAP" id="MF_00042">
    <property type="entry name" value="RNase_H"/>
    <property type="match status" value="1"/>
</dbReference>
<comment type="function">
    <text evidence="2 11">Endonuclease that specifically degrades the RNA of RNA-DNA hybrids.</text>
</comment>
<gene>
    <name evidence="11" type="primary">rnhA</name>
    <name evidence="13" type="ORF">HNR37_000629</name>
</gene>
<dbReference type="GO" id="GO:0005737">
    <property type="term" value="C:cytoplasm"/>
    <property type="evidence" value="ECO:0007669"/>
    <property type="project" value="UniProtKB-SubCell"/>
</dbReference>
<feature type="binding site" evidence="11">
    <location>
        <position position="9"/>
    </location>
    <ligand>
        <name>Mg(2+)</name>
        <dbReference type="ChEBI" id="CHEBI:18420"/>
        <label>2</label>
    </ligand>
</feature>
<protein>
    <recommendedName>
        <fullName evidence="5 11">Ribonuclease H</fullName>
        <shortName evidence="11">RNase H</shortName>
        <ecNumber evidence="5 11">3.1.26.4</ecNumber>
    </recommendedName>
</protein>
<name>A0A7W7Y3B0_9BACT</name>
<evidence type="ECO:0000256" key="4">
    <source>
        <dbReference type="ARBA" id="ARBA00011245"/>
    </source>
</evidence>
<keyword evidence="6 11" id="KW-0540">Nuclease</keyword>
<dbReference type="GO" id="GO:0003676">
    <property type="term" value="F:nucleic acid binding"/>
    <property type="evidence" value="ECO:0007669"/>
    <property type="project" value="InterPro"/>
</dbReference>
<feature type="domain" description="RNase H type-1" evidence="12">
    <location>
        <begin position="1"/>
        <end position="146"/>
    </location>
</feature>